<dbReference type="EMBL" id="JADIXZ010000004">
    <property type="protein sequence ID" value="MBK6300780.1"/>
    <property type="molecule type" value="Genomic_DNA"/>
</dbReference>
<reference evidence="3 4" key="1">
    <citation type="submission" date="2020-10" db="EMBL/GenBank/DDBJ databases">
        <title>Connecting structure to function with the recovery of over 1000 high-quality activated sludge metagenome-assembled genomes encoding full-length rRNA genes using long-read sequencing.</title>
        <authorList>
            <person name="Singleton C.M."/>
            <person name="Petriglieri F."/>
            <person name="Kristensen J.M."/>
            <person name="Kirkegaard R.H."/>
            <person name="Michaelsen T.Y."/>
            <person name="Andersen M.H."/>
            <person name="Karst S.M."/>
            <person name="Dueholm M.S."/>
            <person name="Nielsen P.H."/>
            <person name="Albertsen M."/>
        </authorList>
    </citation>
    <scope>NUCLEOTIDE SEQUENCE [LARGE SCALE GENOMIC DNA]</scope>
    <source>
        <strain evidence="3">AalE_18-Q3-R2-46_BAT3C.188</strain>
    </source>
</reference>
<proteinExistence type="predicted"/>
<dbReference type="Pfam" id="PF13490">
    <property type="entry name" value="zf-HC2"/>
    <property type="match status" value="1"/>
</dbReference>
<evidence type="ECO:0000259" key="2">
    <source>
        <dbReference type="Pfam" id="PF13490"/>
    </source>
</evidence>
<dbReference type="InterPro" id="IPR024020">
    <property type="entry name" value="Anit_sigma_mycothiol_RsrA"/>
</dbReference>
<organism evidence="3 4">
    <name type="scientific">Candidatus Phosphoribacter hodrii</name>
    <dbReference type="NCBI Taxonomy" id="2953743"/>
    <lineage>
        <taxon>Bacteria</taxon>
        <taxon>Bacillati</taxon>
        <taxon>Actinomycetota</taxon>
        <taxon>Actinomycetes</taxon>
        <taxon>Micrococcales</taxon>
        <taxon>Dermatophilaceae</taxon>
        <taxon>Candidatus Phosphoribacter</taxon>
    </lineage>
</organism>
<dbReference type="InterPro" id="IPR027383">
    <property type="entry name" value="Znf_put"/>
</dbReference>
<accession>A0A934X5K2</accession>
<feature type="region of interest" description="Disordered" evidence="1">
    <location>
        <begin position="1"/>
        <end position="52"/>
    </location>
</feature>
<name>A0A934X5K2_9MICO</name>
<sequence>MTSEHREPGPLGSSSVGPRSAGPAATPAGAFVSESASGSVDPGHHHPHGGPTALDCSEALLRAFEFLDGEMEANDFAKVRAHLDACAECLRQYDLDHMVKLMIKRSCAPEPAPTALRATIVSRLTVIRIETTN</sequence>
<evidence type="ECO:0000313" key="3">
    <source>
        <dbReference type="EMBL" id="MBK6300780.1"/>
    </source>
</evidence>
<feature type="domain" description="Putative zinc-finger" evidence="2">
    <location>
        <begin position="56"/>
        <end position="89"/>
    </location>
</feature>
<dbReference type="Proteomes" id="UP000718281">
    <property type="component" value="Unassembled WGS sequence"/>
</dbReference>
<comment type="caution">
    <text evidence="3">The sequence shown here is derived from an EMBL/GenBank/DDBJ whole genome shotgun (WGS) entry which is preliminary data.</text>
</comment>
<dbReference type="AlphaFoldDB" id="A0A934X5K2"/>
<protein>
    <submittedName>
        <fullName evidence="3">Mycothiol system anti-sigma-R factor</fullName>
    </submittedName>
</protein>
<dbReference type="NCBIfam" id="TIGR03988">
    <property type="entry name" value="antisig_RsrA"/>
    <property type="match status" value="1"/>
</dbReference>
<evidence type="ECO:0000256" key="1">
    <source>
        <dbReference type="SAM" id="MobiDB-lite"/>
    </source>
</evidence>
<evidence type="ECO:0000313" key="4">
    <source>
        <dbReference type="Proteomes" id="UP000718281"/>
    </source>
</evidence>
<gene>
    <name evidence="3" type="primary">rsrA</name>
    <name evidence="3" type="ORF">IPF40_06915</name>
</gene>